<dbReference type="SUPFAM" id="SSF46785">
    <property type="entry name" value="Winged helix' DNA-binding domain"/>
    <property type="match status" value="1"/>
</dbReference>
<proteinExistence type="predicted"/>
<name>A0A250FQ17_9FLAO</name>
<dbReference type="Gene3D" id="1.10.10.10">
    <property type="entry name" value="Winged helix-like DNA-binding domain superfamily/Winged helix DNA-binding domain"/>
    <property type="match status" value="1"/>
</dbReference>
<dbReference type="Proteomes" id="UP000217250">
    <property type="component" value="Chromosome"/>
</dbReference>
<dbReference type="InterPro" id="IPR036390">
    <property type="entry name" value="WH_DNA-bd_sf"/>
</dbReference>
<sequence length="163" mass="19612">MNIEKNTLIEMMSELFRKMHHVSPMAAKILSVLVIEGCAEGLTFEYLIERLQASKSTLSTNINFLLDKGLIYYDTKEGKRRKYFKSFPFDKRFSEFLELIRYERDFTLRFRKYIDDQDPQHTDRFLERRMKKTGVLLDFLGKMESLTEDFLEKLKQEDIREKL</sequence>
<dbReference type="AlphaFoldDB" id="A0A250FQ17"/>
<dbReference type="GeneID" id="84808578"/>
<dbReference type="KEGG" id="cgh:CGC50_08435"/>
<gene>
    <name evidence="1" type="ORF">CGC50_08435</name>
</gene>
<dbReference type="InterPro" id="IPR036388">
    <property type="entry name" value="WH-like_DNA-bd_sf"/>
</dbReference>
<accession>A0A250FQ17</accession>
<evidence type="ECO:0000313" key="2">
    <source>
        <dbReference type="Proteomes" id="UP000217250"/>
    </source>
</evidence>
<organism evidence="1 2">
    <name type="scientific">Capnocytophaga gingivalis</name>
    <dbReference type="NCBI Taxonomy" id="1017"/>
    <lineage>
        <taxon>Bacteria</taxon>
        <taxon>Pseudomonadati</taxon>
        <taxon>Bacteroidota</taxon>
        <taxon>Flavobacteriia</taxon>
        <taxon>Flavobacteriales</taxon>
        <taxon>Flavobacteriaceae</taxon>
        <taxon>Capnocytophaga</taxon>
    </lineage>
</organism>
<dbReference type="RefSeq" id="WP_095910469.1">
    <property type="nucleotide sequence ID" value="NZ_CAUQOG010000006.1"/>
</dbReference>
<dbReference type="EMBL" id="CP022386">
    <property type="protein sequence ID" value="ATA87184.1"/>
    <property type="molecule type" value="Genomic_DNA"/>
</dbReference>
<evidence type="ECO:0000313" key="1">
    <source>
        <dbReference type="EMBL" id="ATA87184.1"/>
    </source>
</evidence>
<dbReference type="OrthoDB" id="1807857at2"/>
<protein>
    <submittedName>
        <fullName evidence="1">MarR family transcriptional regulator</fullName>
    </submittedName>
</protein>
<reference evidence="2" key="1">
    <citation type="submission" date="2017-06" db="EMBL/GenBank/DDBJ databases">
        <title>Capnocytophaga spp. assemblies.</title>
        <authorList>
            <person name="Gulvik C.A."/>
        </authorList>
    </citation>
    <scope>NUCLEOTIDE SEQUENCE [LARGE SCALE GENOMIC DNA]</scope>
    <source>
        <strain evidence="2">H1496</strain>
    </source>
</reference>